<dbReference type="PRINTS" id="PR00032">
    <property type="entry name" value="HTHARAC"/>
</dbReference>
<evidence type="ECO:0000256" key="2">
    <source>
        <dbReference type="ARBA" id="ARBA00023125"/>
    </source>
</evidence>
<dbReference type="Gene3D" id="1.10.10.60">
    <property type="entry name" value="Homeodomain-like"/>
    <property type="match status" value="2"/>
</dbReference>
<dbReference type="PROSITE" id="PS01124">
    <property type="entry name" value="HTH_ARAC_FAMILY_2"/>
    <property type="match status" value="1"/>
</dbReference>
<evidence type="ECO:0000313" key="6">
    <source>
        <dbReference type="Proteomes" id="UP000265828"/>
    </source>
</evidence>
<reference evidence="5 6" key="1">
    <citation type="submission" date="2018-08" db="EMBL/GenBank/DDBJ databases">
        <title>A genome reference for cultivated species of the human gut microbiota.</title>
        <authorList>
            <person name="Zou Y."/>
            <person name="Xue W."/>
            <person name="Luo G."/>
        </authorList>
    </citation>
    <scope>NUCLEOTIDE SEQUENCE [LARGE SCALE GENOMIC DNA]</scope>
    <source>
        <strain evidence="5 6">AF14-23</strain>
    </source>
</reference>
<dbReference type="GO" id="GO:0043565">
    <property type="term" value="F:sequence-specific DNA binding"/>
    <property type="evidence" value="ECO:0007669"/>
    <property type="project" value="InterPro"/>
</dbReference>
<dbReference type="InterPro" id="IPR053142">
    <property type="entry name" value="PchR_regulatory_protein"/>
</dbReference>
<evidence type="ECO:0000256" key="3">
    <source>
        <dbReference type="ARBA" id="ARBA00023163"/>
    </source>
</evidence>
<sequence>MNTDPFMHGLFPQLGLTPEKSNSQNNGCGFTMVPNADLGNGYLWTYPVNPYFSVTIYHLTYYKEMHYRYHHPAMLVISLSSPIVAKAVSDKNSEHKEQLLGYYLPDGEHEYTLPASSSIDSVSIAFTPEFYNSRLSSLYDRDFSDLPRIAALMNGTINIPSVISIFKEIADYTPIIATSELFYEAKALELIACLVDWHIQESLSPSVRSICDADREAIHRLIHFLQQHYCESLDVKNIARMCQMSKSKLSELFHSVSGVTLIEFINNLRIERAKELLINSYYQIGEISAIIGYAQQSSFTYLFKQKVGMSPRDYRKLHKKV</sequence>
<dbReference type="GO" id="GO:0003700">
    <property type="term" value="F:DNA-binding transcription factor activity"/>
    <property type="evidence" value="ECO:0007669"/>
    <property type="project" value="InterPro"/>
</dbReference>
<evidence type="ECO:0000256" key="1">
    <source>
        <dbReference type="ARBA" id="ARBA00023015"/>
    </source>
</evidence>
<feature type="domain" description="HTH araC/xylS-type" evidence="4">
    <location>
        <begin position="219"/>
        <end position="317"/>
    </location>
</feature>
<dbReference type="InterPro" id="IPR020449">
    <property type="entry name" value="Tscrpt_reg_AraC-type_HTH"/>
</dbReference>
<dbReference type="SUPFAM" id="SSF46689">
    <property type="entry name" value="Homeodomain-like"/>
    <property type="match status" value="2"/>
</dbReference>
<keyword evidence="3" id="KW-0804">Transcription</keyword>
<comment type="caution">
    <text evidence="5">The sequence shown here is derived from an EMBL/GenBank/DDBJ whole genome shotgun (WGS) entry which is preliminary data.</text>
</comment>
<dbReference type="InterPro" id="IPR018060">
    <property type="entry name" value="HTH_AraC"/>
</dbReference>
<gene>
    <name evidence="5" type="ORF">DWW07_15400</name>
</gene>
<accession>A0A395X3L6</accession>
<protein>
    <submittedName>
        <fullName evidence="5">AraC family transcriptional regulator</fullName>
    </submittedName>
</protein>
<evidence type="ECO:0000259" key="4">
    <source>
        <dbReference type="PROSITE" id="PS01124"/>
    </source>
</evidence>
<dbReference type="Pfam" id="PF12833">
    <property type="entry name" value="HTH_18"/>
    <property type="match status" value="1"/>
</dbReference>
<dbReference type="PROSITE" id="PS00041">
    <property type="entry name" value="HTH_ARAC_FAMILY_1"/>
    <property type="match status" value="1"/>
</dbReference>
<dbReference type="EMBL" id="QRZI01000013">
    <property type="protein sequence ID" value="RGV61248.1"/>
    <property type="molecule type" value="Genomic_DNA"/>
</dbReference>
<dbReference type="SMART" id="SM00342">
    <property type="entry name" value="HTH_ARAC"/>
    <property type="match status" value="1"/>
</dbReference>
<dbReference type="InterPro" id="IPR009057">
    <property type="entry name" value="Homeodomain-like_sf"/>
</dbReference>
<name>A0A395X3L6_9FIRM</name>
<dbReference type="PANTHER" id="PTHR47893">
    <property type="entry name" value="REGULATORY PROTEIN PCHR"/>
    <property type="match status" value="1"/>
</dbReference>
<organism evidence="5 6">
    <name type="scientific">Blautia obeum</name>
    <dbReference type="NCBI Taxonomy" id="40520"/>
    <lineage>
        <taxon>Bacteria</taxon>
        <taxon>Bacillati</taxon>
        <taxon>Bacillota</taxon>
        <taxon>Clostridia</taxon>
        <taxon>Lachnospirales</taxon>
        <taxon>Lachnospiraceae</taxon>
        <taxon>Blautia</taxon>
    </lineage>
</organism>
<proteinExistence type="predicted"/>
<dbReference type="PANTHER" id="PTHR47893:SF1">
    <property type="entry name" value="REGULATORY PROTEIN PCHR"/>
    <property type="match status" value="1"/>
</dbReference>
<dbReference type="InterPro" id="IPR018062">
    <property type="entry name" value="HTH_AraC-typ_CS"/>
</dbReference>
<dbReference type="Proteomes" id="UP000265828">
    <property type="component" value="Unassembled WGS sequence"/>
</dbReference>
<keyword evidence="1" id="KW-0805">Transcription regulation</keyword>
<keyword evidence="2" id="KW-0238">DNA-binding</keyword>
<dbReference type="AlphaFoldDB" id="A0A395X3L6"/>
<dbReference type="RefSeq" id="WP_118037213.1">
    <property type="nucleotide sequence ID" value="NZ_QRYY01000013.1"/>
</dbReference>
<evidence type="ECO:0000313" key="5">
    <source>
        <dbReference type="EMBL" id="RGV61248.1"/>
    </source>
</evidence>